<keyword evidence="4" id="KW-1185">Reference proteome</keyword>
<protein>
    <submittedName>
        <fullName evidence="3">YbaB/EbfC family nucleoid-associated protein</fullName>
    </submittedName>
</protein>
<dbReference type="SUPFAM" id="SSF82607">
    <property type="entry name" value="YbaB-like"/>
    <property type="match status" value="1"/>
</dbReference>
<evidence type="ECO:0000256" key="1">
    <source>
        <dbReference type="SAM" id="Coils"/>
    </source>
</evidence>
<dbReference type="RefSeq" id="WP_146350601.1">
    <property type="nucleotide sequence ID" value="NZ_VOBR01000005.1"/>
</dbReference>
<sequence length="170" mass="18077">MTDPDQILSQYEGKLAEAQRKSEAIKESLANLRVTERSADGQITVTVNDAGNLVDLKLGSALQRKDGDAVGQDVLRVVQAAQSRVASAVQEAMSPVLGGDDSEAMHFMMDKLRSAQPPPPPQYVPGGGGYGAGPQFGAIEDDVPPPPPRPQRPARPQDDDEDFGNGGFLR</sequence>
<accession>A0A563EXV4</accession>
<feature type="region of interest" description="Disordered" evidence="2">
    <location>
        <begin position="111"/>
        <end position="170"/>
    </location>
</feature>
<dbReference type="EMBL" id="VOBR01000005">
    <property type="protein sequence ID" value="TWP52545.1"/>
    <property type="molecule type" value="Genomic_DNA"/>
</dbReference>
<evidence type="ECO:0000313" key="3">
    <source>
        <dbReference type="EMBL" id="TWP52545.1"/>
    </source>
</evidence>
<keyword evidence="1" id="KW-0175">Coiled coil</keyword>
<organism evidence="3 4">
    <name type="scientific">Lentzea tibetensis</name>
    <dbReference type="NCBI Taxonomy" id="2591470"/>
    <lineage>
        <taxon>Bacteria</taxon>
        <taxon>Bacillati</taxon>
        <taxon>Actinomycetota</taxon>
        <taxon>Actinomycetes</taxon>
        <taxon>Pseudonocardiales</taxon>
        <taxon>Pseudonocardiaceae</taxon>
        <taxon>Lentzea</taxon>
    </lineage>
</organism>
<gene>
    <name evidence="3" type="ORF">FKR81_09490</name>
</gene>
<reference evidence="3 4" key="1">
    <citation type="submission" date="2019-07" db="EMBL/GenBank/DDBJ databases">
        <title>Lentzea xizangensis sp. nov., isolated from Qinghai-Tibetan Plateau Soils.</title>
        <authorList>
            <person name="Huang J."/>
        </authorList>
    </citation>
    <scope>NUCLEOTIDE SEQUENCE [LARGE SCALE GENOMIC DNA]</scope>
    <source>
        <strain evidence="3 4">FXJ1.1311</strain>
    </source>
</reference>
<evidence type="ECO:0000256" key="2">
    <source>
        <dbReference type="SAM" id="MobiDB-lite"/>
    </source>
</evidence>
<dbReference type="Pfam" id="PF02575">
    <property type="entry name" value="YbaB_DNA_bd"/>
    <property type="match status" value="1"/>
</dbReference>
<feature type="compositionally biased region" description="Pro residues" evidence="2">
    <location>
        <begin position="144"/>
        <end position="153"/>
    </location>
</feature>
<dbReference type="InterPro" id="IPR004401">
    <property type="entry name" value="YbaB/EbfC"/>
</dbReference>
<dbReference type="Proteomes" id="UP000316639">
    <property type="component" value="Unassembled WGS sequence"/>
</dbReference>
<dbReference type="Gene3D" id="3.30.1310.10">
    <property type="entry name" value="Nucleoid-associated protein YbaB-like domain"/>
    <property type="match status" value="1"/>
</dbReference>
<dbReference type="AlphaFoldDB" id="A0A563EXV4"/>
<feature type="compositionally biased region" description="Gly residues" evidence="2">
    <location>
        <begin position="125"/>
        <end position="134"/>
    </location>
</feature>
<evidence type="ECO:0000313" key="4">
    <source>
        <dbReference type="Proteomes" id="UP000316639"/>
    </source>
</evidence>
<feature type="coiled-coil region" evidence="1">
    <location>
        <begin position="8"/>
        <end position="35"/>
    </location>
</feature>
<proteinExistence type="predicted"/>
<name>A0A563EXV4_9PSEU</name>
<dbReference type="GO" id="GO:0003677">
    <property type="term" value="F:DNA binding"/>
    <property type="evidence" value="ECO:0007669"/>
    <property type="project" value="InterPro"/>
</dbReference>
<dbReference type="OrthoDB" id="3691355at2"/>
<dbReference type="InterPro" id="IPR036894">
    <property type="entry name" value="YbaB-like_sf"/>
</dbReference>
<comment type="caution">
    <text evidence="3">The sequence shown here is derived from an EMBL/GenBank/DDBJ whole genome shotgun (WGS) entry which is preliminary data.</text>
</comment>